<dbReference type="GO" id="GO:0015344">
    <property type="term" value="F:siderophore uptake transmembrane transporter activity"/>
    <property type="evidence" value="ECO:0007669"/>
    <property type="project" value="TreeGrafter"/>
</dbReference>
<keyword evidence="8 11" id="KW-0472">Membrane</keyword>
<evidence type="ECO:0000256" key="5">
    <source>
        <dbReference type="ARBA" id="ARBA00022692"/>
    </source>
</evidence>
<feature type="domain" description="TonB-dependent receptor plug" evidence="14">
    <location>
        <begin position="103"/>
        <end position="210"/>
    </location>
</feature>
<reference evidence="15 16" key="1">
    <citation type="submission" date="2019-01" db="EMBL/GenBank/DDBJ databases">
        <authorList>
            <person name="Chen W.-M."/>
        </authorList>
    </citation>
    <scope>NUCLEOTIDE SEQUENCE [LARGE SCALE GENOMIC DNA]</scope>
    <source>
        <strain evidence="15 16">CCP-18</strain>
    </source>
</reference>
<evidence type="ECO:0000256" key="11">
    <source>
        <dbReference type="PROSITE-ProRule" id="PRU01360"/>
    </source>
</evidence>
<dbReference type="InterPro" id="IPR037066">
    <property type="entry name" value="Plug_dom_sf"/>
</dbReference>
<dbReference type="Pfam" id="PF07715">
    <property type="entry name" value="Plug"/>
    <property type="match status" value="1"/>
</dbReference>
<keyword evidence="16" id="KW-1185">Reference proteome</keyword>
<keyword evidence="7 12" id="KW-0798">TonB box</keyword>
<gene>
    <name evidence="15" type="ORF">EOD73_17240</name>
</gene>
<dbReference type="OrthoDB" id="183532at2"/>
<dbReference type="CDD" id="cd01347">
    <property type="entry name" value="ligand_gated_channel"/>
    <property type="match status" value="1"/>
</dbReference>
<evidence type="ECO:0000256" key="4">
    <source>
        <dbReference type="ARBA" id="ARBA00022452"/>
    </source>
</evidence>
<dbReference type="InterPro" id="IPR000531">
    <property type="entry name" value="Beta-barrel_TonB"/>
</dbReference>
<evidence type="ECO:0000256" key="8">
    <source>
        <dbReference type="ARBA" id="ARBA00023136"/>
    </source>
</evidence>
<dbReference type="InterPro" id="IPR036942">
    <property type="entry name" value="Beta-barrel_TonB_sf"/>
</dbReference>
<dbReference type="Pfam" id="PF00593">
    <property type="entry name" value="TonB_dep_Rec_b-barrel"/>
    <property type="match status" value="1"/>
</dbReference>
<dbReference type="EMBL" id="SACM01000006">
    <property type="protein sequence ID" value="RVT82476.1"/>
    <property type="molecule type" value="Genomic_DNA"/>
</dbReference>
<dbReference type="AlphaFoldDB" id="A0A437LAQ7"/>
<evidence type="ECO:0000259" key="13">
    <source>
        <dbReference type="Pfam" id="PF00593"/>
    </source>
</evidence>
<name>A0A437LAQ7_9BURK</name>
<dbReference type="PANTHER" id="PTHR30069">
    <property type="entry name" value="TONB-DEPENDENT OUTER MEMBRANE RECEPTOR"/>
    <property type="match status" value="1"/>
</dbReference>
<dbReference type="InterPro" id="IPR039426">
    <property type="entry name" value="TonB-dep_rcpt-like"/>
</dbReference>
<keyword evidence="6" id="KW-0732">Signal</keyword>
<keyword evidence="5 11" id="KW-0812">Transmembrane</keyword>
<dbReference type="GO" id="GO:0044718">
    <property type="term" value="P:siderophore transmembrane transport"/>
    <property type="evidence" value="ECO:0007669"/>
    <property type="project" value="TreeGrafter"/>
</dbReference>
<comment type="caution">
    <text evidence="15">The sequence shown here is derived from an EMBL/GenBank/DDBJ whole genome shotgun (WGS) entry which is preliminary data.</text>
</comment>
<keyword evidence="3 11" id="KW-0813">Transport</keyword>
<evidence type="ECO:0000313" key="16">
    <source>
        <dbReference type="Proteomes" id="UP000288587"/>
    </source>
</evidence>
<sequence length="692" mass="77079">MTQERPAICCARPTPPCTLPSVPAKTPTAAWPTWPRLPETLRLLLVGAGIAWCAISVAAGATPSPESDEGPSLESLLRTELQRPAGDVAVSAASRQSRSADLTPAVTQVVTRQDIERLGLRNLGEVLRRFTGLQVRDDSLFTRVSVRGVGPGDFNGRVLFLLDGLRLNENIYDAAQIDLDFVLDLSLVERVEFAPGPGSALYGANALLGVVNVITQRADRLAGAQARVGLGARGQWDSRFSWTMRTEGGWEWTVAGSTAEVPDALAPQALDPEIARAVRPFEWDRARRLVASVRQGGWLARLGGSDRVRGQFAVIPELDRLGQATDQTYFRFGQVAWEGEAWGWDWSASAALQQSRYRFDEPWALRGTEPPDTYRFEALGRWSQWELRAARALGDHLLTAGVELQRDQRQRFRFEVLDLASDSLDERGHRWGLFVQDEWQWAERQRLVFGVRHDRTSQGVQRSSPRLAYVWSPEPGHSLKLLWGSAFRAPNRFERVNNEQAGLLPPRPERVRSTEIVWEGRLAQDWAVRASAYHLALLDPSAQQSDGSYLTQVGQRSHGLDVSAERRWDAGWQVQGGLSAQRSRLADGTAAPLSPHWVGHWRVSSPLWDGAWRLSLHGRVQSAQRDGSVRLPGYGLAHAQMQWQPQASWTWSLGVQNLTARRYRDSSAGAGTGLIERRGAQWQAGLVWREQP</sequence>
<dbReference type="GO" id="GO:0009279">
    <property type="term" value="C:cell outer membrane"/>
    <property type="evidence" value="ECO:0007669"/>
    <property type="project" value="UniProtKB-SubCell"/>
</dbReference>
<evidence type="ECO:0000313" key="15">
    <source>
        <dbReference type="EMBL" id="RVT82476.1"/>
    </source>
</evidence>
<keyword evidence="10 11" id="KW-0998">Cell outer membrane</keyword>
<evidence type="ECO:0000256" key="2">
    <source>
        <dbReference type="ARBA" id="ARBA00009810"/>
    </source>
</evidence>
<dbReference type="PROSITE" id="PS52016">
    <property type="entry name" value="TONB_DEPENDENT_REC_3"/>
    <property type="match status" value="1"/>
</dbReference>
<keyword evidence="4 11" id="KW-1134">Transmembrane beta strand</keyword>
<comment type="subcellular location">
    <subcellularLocation>
        <location evidence="1 11">Cell outer membrane</location>
        <topology evidence="1 11">Multi-pass membrane protein</topology>
    </subcellularLocation>
</comment>
<evidence type="ECO:0000256" key="9">
    <source>
        <dbReference type="ARBA" id="ARBA00023170"/>
    </source>
</evidence>
<dbReference type="Gene3D" id="2.170.130.10">
    <property type="entry name" value="TonB-dependent receptor, plug domain"/>
    <property type="match status" value="1"/>
</dbReference>
<evidence type="ECO:0000256" key="6">
    <source>
        <dbReference type="ARBA" id="ARBA00022729"/>
    </source>
</evidence>
<dbReference type="Proteomes" id="UP000288587">
    <property type="component" value="Unassembled WGS sequence"/>
</dbReference>
<proteinExistence type="inferred from homology"/>
<organism evidence="15 16">
    <name type="scientific">Inhella crocodyli</name>
    <dbReference type="NCBI Taxonomy" id="2499851"/>
    <lineage>
        <taxon>Bacteria</taxon>
        <taxon>Pseudomonadati</taxon>
        <taxon>Pseudomonadota</taxon>
        <taxon>Betaproteobacteria</taxon>
        <taxon>Burkholderiales</taxon>
        <taxon>Sphaerotilaceae</taxon>
        <taxon>Inhella</taxon>
    </lineage>
</organism>
<evidence type="ECO:0000256" key="12">
    <source>
        <dbReference type="RuleBase" id="RU003357"/>
    </source>
</evidence>
<accession>A0A437LAQ7</accession>
<dbReference type="SUPFAM" id="SSF56935">
    <property type="entry name" value="Porins"/>
    <property type="match status" value="1"/>
</dbReference>
<evidence type="ECO:0000259" key="14">
    <source>
        <dbReference type="Pfam" id="PF07715"/>
    </source>
</evidence>
<dbReference type="PANTHER" id="PTHR30069:SF29">
    <property type="entry name" value="HEMOGLOBIN AND HEMOGLOBIN-HAPTOGLOBIN-BINDING PROTEIN 1-RELATED"/>
    <property type="match status" value="1"/>
</dbReference>
<dbReference type="Gene3D" id="2.40.170.20">
    <property type="entry name" value="TonB-dependent receptor, beta-barrel domain"/>
    <property type="match status" value="1"/>
</dbReference>
<keyword evidence="9 15" id="KW-0675">Receptor</keyword>
<evidence type="ECO:0000256" key="7">
    <source>
        <dbReference type="ARBA" id="ARBA00023077"/>
    </source>
</evidence>
<evidence type="ECO:0000256" key="3">
    <source>
        <dbReference type="ARBA" id="ARBA00022448"/>
    </source>
</evidence>
<dbReference type="InterPro" id="IPR012910">
    <property type="entry name" value="Plug_dom"/>
</dbReference>
<feature type="domain" description="TonB-dependent receptor-like beta-barrel" evidence="13">
    <location>
        <begin position="318"/>
        <end position="658"/>
    </location>
</feature>
<evidence type="ECO:0000256" key="10">
    <source>
        <dbReference type="ARBA" id="ARBA00023237"/>
    </source>
</evidence>
<protein>
    <submittedName>
        <fullName evidence="15">TonB-dependent receptor</fullName>
    </submittedName>
</protein>
<comment type="similarity">
    <text evidence="2 11 12">Belongs to the TonB-dependent receptor family.</text>
</comment>
<evidence type="ECO:0000256" key="1">
    <source>
        <dbReference type="ARBA" id="ARBA00004571"/>
    </source>
</evidence>